<comment type="caution">
    <text evidence="2">The sequence shown here is derived from an EMBL/GenBank/DDBJ whole genome shotgun (WGS) entry which is preliminary data.</text>
</comment>
<dbReference type="AlphaFoldDB" id="A0A9R1WFU7"/>
<dbReference type="Proteomes" id="UP000235145">
    <property type="component" value="Unassembled WGS sequence"/>
</dbReference>
<proteinExistence type="predicted"/>
<reference evidence="2 3" key="1">
    <citation type="journal article" date="2017" name="Nat. Commun.">
        <title>Genome assembly with in vitro proximity ligation data and whole-genome triplication in lettuce.</title>
        <authorList>
            <person name="Reyes-Chin-Wo S."/>
            <person name="Wang Z."/>
            <person name="Yang X."/>
            <person name="Kozik A."/>
            <person name="Arikit S."/>
            <person name="Song C."/>
            <person name="Xia L."/>
            <person name="Froenicke L."/>
            <person name="Lavelle D.O."/>
            <person name="Truco M.J."/>
            <person name="Xia R."/>
            <person name="Zhu S."/>
            <person name="Xu C."/>
            <person name="Xu H."/>
            <person name="Xu X."/>
            <person name="Cox K."/>
            <person name="Korf I."/>
            <person name="Meyers B.C."/>
            <person name="Michelmore R.W."/>
        </authorList>
    </citation>
    <scope>NUCLEOTIDE SEQUENCE [LARGE SCALE GENOMIC DNA]</scope>
    <source>
        <strain evidence="3">cv. Salinas</strain>
        <tissue evidence="2">Seedlings</tissue>
    </source>
</reference>
<sequence length="177" mass="20497">MLMRLGQKQRKRSRRSERGRVAYNKSKQQSKQLEEGLHCCQPRTRTVAQEANKQPLNAQARQWLEGHSLCRWTLAHHCGKHYELLTTNMPEIFNSVLKSARFYQSLHVSNLHSIDCFTTLMSDVFWNQLLKLKEICLHPRVLEKQVASMSKATAHSLKSFNRAKGILEVVTQKGKNV</sequence>
<evidence type="ECO:0000313" key="2">
    <source>
        <dbReference type="EMBL" id="KAJ0224551.1"/>
    </source>
</evidence>
<feature type="region of interest" description="Disordered" evidence="1">
    <location>
        <begin position="1"/>
        <end position="34"/>
    </location>
</feature>
<name>A0A9R1WFU7_LACSA</name>
<feature type="compositionally biased region" description="Basic residues" evidence="1">
    <location>
        <begin position="7"/>
        <end position="17"/>
    </location>
</feature>
<gene>
    <name evidence="2" type="ORF">LSAT_V11C100032330</name>
</gene>
<accession>A0A9R1WFU7</accession>
<protein>
    <submittedName>
        <fullName evidence="2">Uncharacterized protein</fullName>
    </submittedName>
</protein>
<organism evidence="2 3">
    <name type="scientific">Lactuca sativa</name>
    <name type="common">Garden lettuce</name>
    <dbReference type="NCBI Taxonomy" id="4236"/>
    <lineage>
        <taxon>Eukaryota</taxon>
        <taxon>Viridiplantae</taxon>
        <taxon>Streptophyta</taxon>
        <taxon>Embryophyta</taxon>
        <taxon>Tracheophyta</taxon>
        <taxon>Spermatophyta</taxon>
        <taxon>Magnoliopsida</taxon>
        <taxon>eudicotyledons</taxon>
        <taxon>Gunneridae</taxon>
        <taxon>Pentapetalae</taxon>
        <taxon>asterids</taxon>
        <taxon>campanulids</taxon>
        <taxon>Asterales</taxon>
        <taxon>Asteraceae</taxon>
        <taxon>Cichorioideae</taxon>
        <taxon>Cichorieae</taxon>
        <taxon>Lactucinae</taxon>
        <taxon>Lactuca</taxon>
    </lineage>
</organism>
<evidence type="ECO:0000256" key="1">
    <source>
        <dbReference type="SAM" id="MobiDB-lite"/>
    </source>
</evidence>
<keyword evidence="3" id="KW-1185">Reference proteome</keyword>
<evidence type="ECO:0000313" key="3">
    <source>
        <dbReference type="Proteomes" id="UP000235145"/>
    </source>
</evidence>
<dbReference type="EMBL" id="NBSK02000001">
    <property type="protein sequence ID" value="KAJ0224551.1"/>
    <property type="molecule type" value="Genomic_DNA"/>
</dbReference>